<evidence type="ECO:0000313" key="1">
    <source>
        <dbReference type="EMBL" id="QDU32967.1"/>
    </source>
</evidence>
<dbReference type="KEGG" id="pcor:KS4_10060"/>
<gene>
    <name evidence="1" type="ORF">KS4_10060</name>
</gene>
<dbReference type="AlphaFoldDB" id="A0A517YRW0"/>
<organism evidence="1 2">
    <name type="scientific">Poriferisphaera corsica</name>
    <dbReference type="NCBI Taxonomy" id="2528020"/>
    <lineage>
        <taxon>Bacteria</taxon>
        <taxon>Pseudomonadati</taxon>
        <taxon>Planctomycetota</taxon>
        <taxon>Phycisphaerae</taxon>
        <taxon>Phycisphaerales</taxon>
        <taxon>Phycisphaeraceae</taxon>
        <taxon>Poriferisphaera</taxon>
    </lineage>
</organism>
<protein>
    <submittedName>
        <fullName evidence="1">Uncharacterized protein</fullName>
    </submittedName>
</protein>
<dbReference type="Proteomes" id="UP000317369">
    <property type="component" value="Chromosome"/>
</dbReference>
<evidence type="ECO:0000313" key="2">
    <source>
        <dbReference type="Proteomes" id="UP000317369"/>
    </source>
</evidence>
<dbReference type="EMBL" id="CP036425">
    <property type="protein sequence ID" value="QDU32967.1"/>
    <property type="molecule type" value="Genomic_DNA"/>
</dbReference>
<reference evidence="1 2" key="1">
    <citation type="submission" date="2019-02" db="EMBL/GenBank/DDBJ databases">
        <title>Deep-cultivation of Planctomycetes and their phenomic and genomic characterization uncovers novel biology.</title>
        <authorList>
            <person name="Wiegand S."/>
            <person name="Jogler M."/>
            <person name="Boedeker C."/>
            <person name="Pinto D."/>
            <person name="Vollmers J."/>
            <person name="Rivas-Marin E."/>
            <person name="Kohn T."/>
            <person name="Peeters S.H."/>
            <person name="Heuer A."/>
            <person name="Rast P."/>
            <person name="Oberbeckmann S."/>
            <person name="Bunk B."/>
            <person name="Jeske O."/>
            <person name="Meyerdierks A."/>
            <person name="Storesund J.E."/>
            <person name="Kallscheuer N."/>
            <person name="Luecker S."/>
            <person name="Lage O.M."/>
            <person name="Pohl T."/>
            <person name="Merkel B.J."/>
            <person name="Hornburger P."/>
            <person name="Mueller R.-W."/>
            <person name="Bruemmer F."/>
            <person name="Labrenz M."/>
            <person name="Spormann A.M."/>
            <person name="Op den Camp H."/>
            <person name="Overmann J."/>
            <person name="Amann R."/>
            <person name="Jetten M.S.M."/>
            <person name="Mascher T."/>
            <person name="Medema M.H."/>
            <person name="Devos D.P."/>
            <person name="Kaster A.-K."/>
            <person name="Ovreas L."/>
            <person name="Rohde M."/>
            <person name="Galperin M.Y."/>
            <person name="Jogler C."/>
        </authorList>
    </citation>
    <scope>NUCLEOTIDE SEQUENCE [LARGE SCALE GENOMIC DNA]</scope>
    <source>
        <strain evidence="1 2">KS4</strain>
    </source>
</reference>
<keyword evidence="2" id="KW-1185">Reference proteome</keyword>
<name>A0A517YRW0_9BACT</name>
<sequence>MYAMLTQCFLKDSFVRMRGNLPGSQGRLEGIILMNQMSKHKRTIMASAVLASLAASGMAQAEVGPGLLLKPWSEETQVETVNGGFTIFDNETGQEEDISIAYISSSSRMKLDKYDQPKISVGYTANSLIVDSDVAGLPGGLNNYAVAMAYDIGQVSDDWRLGYTVGMGTANDGHFQNTDSYYAMGSFAGTYMIDEQRSLVVGLTYDGNRDILPDVPLPFVQFNHYVSPQLQYMLGFYNRVNWQPNESFKLTAGSGLFPGGQIIGADVKASWLISERIETFVSFEQMTEGFYKDDRDDRRLFYRFNAAKVGVNYTLENGVNIEGGVGYAFNQSFSEGFDVRTLDKIAKPDDHALLFLNVSAAF</sequence>
<proteinExistence type="predicted"/>
<accession>A0A517YRW0</accession>